<keyword evidence="7" id="KW-0131">Cell cycle</keyword>
<dbReference type="InterPro" id="IPR016024">
    <property type="entry name" value="ARM-type_fold"/>
</dbReference>
<organism evidence="9 10">
    <name type="scientific">Aphidius gifuensis</name>
    <name type="common">Parasitoid wasp</name>
    <dbReference type="NCBI Taxonomy" id="684658"/>
    <lineage>
        <taxon>Eukaryota</taxon>
        <taxon>Metazoa</taxon>
        <taxon>Ecdysozoa</taxon>
        <taxon>Arthropoda</taxon>
        <taxon>Hexapoda</taxon>
        <taxon>Insecta</taxon>
        <taxon>Pterygota</taxon>
        <taxon>Neoptera</taxon>
        <taxon>Endopterygota</taxon>
        <taxon>Hymenoptera</taxon>
        <taxon>Apocrita</taxon>
        <taxon>Ichneumonoidea</taxon>
        <taxon>Braconidae</taxon>
        <taxon>Aphidiinae</taxon>
        <taxon>Aphidius</taxon>
    </lineage>
</organism>
<gene>
    <name evidence="9" type="ORF">HCN44_011443</name>
</gene>
<dbReference type="SUPFAM" id="SSF48371">
    <property type="entry name" value="ARM repeat"/>
    <property type="match status" value="1"/>
</dbReference>
<evidence type="ECO:0000256" key="7">
    <source>
        <dbReference type="ARBA" id="ARBA00023306"/>
    </source>
</evidence>
<accession>A0A835CSP5</accession>
<proteinExistence type="inferred from homology"/>
<dbReference type="Pfam" id="PF12719">
    <property type="entry name" value="Cnd3"/>
    <property type="match status" value="1"/>
</dbReference>
<feature type="domain" description="Nuclear condensin complex subunit 3 C-terminal" evidence="8">
    <location>
        <begin position="485"/>
        <end position="764"/>
    </location>
</feature>
<reference evidence="9 10" key="1">
    <citation type="submission" date="2020-08" db="EMBL/GenBank/DDBJ databases">
        <title>Aphidius gifuensis genome sequencing and assembly.</title>
        <authorList>
            <person name="Du Z."/>
        </authorList>
    </citation>
    <scope>NUCLEOTIDE SEQUENCE [LARGE SCALE GENOMIC DNA]</scope>
    <source>
        <strain evidence="9">YNYX2018</strain>
        <tissue evidence="9">Adults</tissue>
    </source>
</reference>
<evidence type="ECO:0000313" key="9">
    <source>
        <dbReference type="EMBL" id="KAF7994174.1"/>
    </source>
</evidence>
<evidence type="ECO:0000259" key="8">
    <source>
        <dbReference type="Pfam" id="PF12719"/>
    </source>
</evidence>
<keyword evidence="6" id="KW-0226">DNA condensation</keyword>
<evidence type="ECO:0000256" key="1">
    <source>
        <dbReference type="ARBA" id="ARBA00004286"/>
    </source>
</evidence>
<evidence type="ECO:0000256" key="6">
    <source>
        <dbReference type="ARBA" id="ARBA00023067"/>
    </source>
</evidence>
<sequence length="819" mass="95308">MAKMKGSIYEIMSELFKDVQKSKASHKEYFESLKNLYKESNFDEFFDSFLLCIKITLAHEEMSEEVQNALEFSAEFAARLSPPAPIHEAKMCPLLEKIFNFIFDNHGAIDTGVRSRICSFLSLLMRIMSECSEEVWINNNIWENILITMTQRLIDKSPEVRIEAVRALYNLQNASDNNCPVISKYITHLSSDLNPNVRKEIINNIARTNKAIDAVIERTIDNDETVRECAYLYLCKIAEIEKKPLSKKNQKILIKRGYNDTPIVRNVVCKKLILSWLNAYNNDIFDYLESFDCTDDIDNTIDIVLTSLLNEQPINTILKQLPIDLETTTIPVEDIKCEYIIYWRYLIKHLNNLDYHDLLNLILPDLREFCEYIYDIQNYMIQNIDKKFDKKSCEFMLFQLIEILKMYDYPHEHDKTLVKLAFERTLKFELCDVKTIKLIVEHYEYLIPDVEIRIKILCSIINDMKSIDHINDYNNIKNIPTIPIKCLEIMCTMTQASTVKNVNDVIKELFTNLALPYCLKNTNQNVQILALKAVGICLLLDGQLAKKHMSMFVTVFHTYKNNRVIWKIILTVIFDLFLSYGLEHFDYIHKKGIFNQKHTTGVNIVNMLMESLNHPDQEIRTSIIIGFCKLLLHNIITSIPLVSRLVILLHDPLTIKNPLLHQVLTVFFKQYPIETPGSQLLLQNIFFPTLRLLVDAPTTSSIKKIQPHIISNFILTLTSVDFSKKDTKDYTIHNNLAWSILNQALNPNRCYDRNELIKSLDNVQFGNVDKKALNDMLEKIDEIIDDMPLNDYDFIKILANFKNKLLAEKSTNQNNQQTS</sequence>
<evidence type="ECO:0000256" key="5">
    <source>
        <dbReference type="ARBA" id="ARBA00022776"/>
    </source>
</evidence>
<keyword evidence="10" id="KW-1185">Reference proteome</keyword>
<dbReference type="EMBL" id="JACMRX010000003">
    <property type="protein sequence ID" value="KAF7994174.1"/>
    <property type="molecule type" value="Genomic_DNA"/>
</dbReference>
<dbReference type="Proteomes" id="UP000639338">
    <property type="component" value="Unassembled WGS sequence"/>
</dbReference>
<evidence type="ECO:0000256" key="2">
    <source>
        <dbReference type="ARBA" id="ARBA00006533"/>
    </source>
</evidence>
<dbReference type="GO" id="GO:0000793">
    <property type="term" value="C:condensed chromosome"/>
    <property type="evidence" value="ECO:0007669"/>
    <property type="project" value="TreeGrafter"/>
</dbReference>
<comment type="subcellular location">
    <subcellularLocation>
        <location evidence="1">Chromosome</location>
    </subcellularLocation>
</comment>
<name>A0A835CSP5_APHGI</name>
<dbReference type="GO" id="GO:0000796">
    <property type="term" value="C:condensin complex"/>
    <property type="evidence" value="ECO:0007669"/>
    <property type="project" value="InterPro"/>
</dbReference>
<evidence type="ECO:0000256" key="3">
    <source>
        <dbReference type="ARBA" id="ARBA00022454"/>
    </source>
</evidence>
<dbReference type="Gene3D" id="1.25.10.10">
    <property type="entry name" value="Leucine-rich Repeat Variant"/>
    <property type="match status" value="1"/>
</dbReference>
<dbReference type="GO" id="GO:0005737">
    <property type="term" value="C:cytoplasm"/>
    <property type="evidence" value="ECO:0007669"/>
    <property type="project" value="TreeGrafter"/>
</dbReference>
<keyword evidence="3" id="KW-0158">Chromosome</keyword>
<dbReference type="InterPro" id="IPR027165">
    <property type="entry name" value="CND3"/>
</dbReference>
<dbReference type="InterPro" id="IPR025977">
    <property type="entry name" value="Cnd3_C"/>
</dbReference>
<protein>
    <recommendedName>
        <fullName evidence="8">Nuclear condensin complex subunit 3 C-terminal domain-containing protein</fullName>
    </recommendedName>
</protein>
<comment type="caution">
    <text evidence="9">The sequence shown here is derived from an EMBL/GenBank/DDBJ whole genome shotgun (WGS) entry which is preliminary data.</text>
</comment>
<dbReference type="OrthoDB" id="27187at2759"/>
<dbReference type="AlphaFoldDB" id="A0A835CSP5"/>
<evidence type="ECO:0000256" key="4">
    <source>
        <dbReference type="ARBA" id="ARBA00022618"/>
    </source>
</evidence>
<keyword evidence="4" id="KW-0132">Cell division</keyword>
<dbReference type="PANTHER" id="PTHR14418:SF5">
    <property type="entry name" value="CONDENSIN COMPLEX SUBUNIT 3"/>
    <property type="match status" value="1"/>
</dbReference>
<dbReference type="PANTHER" id="PTHR14418">
    <property type="entry name" value="CONDENSIN COMPLEX SUBUNIT 3-RELATED"/>
    <property type="match status" value="1"/>
</dbReference>
<evidence type="ECO:0000313" key="10">
    <source>
        <dbReference type="Proteomes" id="UP000639338"/>
    </source>
</evidence>
<comment type="similarity">
    <text evidence="2">Belongs to the CND3 (condensin subunit 3) family.</text>
</comment>
<dbReference type="InterPro" id="IPR011989">
    <property type="entry name" value="ARM-like"/>
</dbReference>
<keyword evidence="5" id="KW-0498">Mitosis</keyword>
<dbReference type="GO" id="GO:0007076">
    <property type="term" value="P:mitotic chromosome condensation"/>
    <property type="evidence" value="ECO:0007669"/>
    <property type="project" value="InterPro"/>
</dbReference>
<dbReference type="GO" id="GO:0051301">
    <property type="term" value="P:cell division"/>
    <property type="evidence" value="ECO:0007669"/>
    <property type="project" value="UniProtKB-KW"/>
</dbReference>